<organism evidence="7 8">
    <name type="scientific">Paracoccus onubensis</name>
    <dbReference type="NCBI Taxonomy" id="1675788"/>
    <lineage>
        <taxon>Bacteria</taxon>
        <taxon>Pseudomonadati</taxon>
        <taxon>Pseudomonadota</taxon>
        <taxon>Alphaproteobacteria</taxon>
        <taxon>Rhodobacterales</taxon>
        <taxon>Paracoccaceae</taxon>
        <taxon>Paracoccus</taxon>
    </lineage>
</organism>
<dbReference type="InterPro" id="IPR004660">
    <property type="entry name" value="PDH_E1"/>
</dbReference>
<keyword evidence="3" id="KW-0670">Pyruvate</keyword>
<gene>
    <name evidence="7" type="primary">mdeB</name>
    <name evidence="7" type="ORF">D3P04_21745</name>
</gene>
<comment type="catalytic activity">
    <reaction evidence="3">
        <text>N(6)-[(R)-lipoyl]-L-lysyl-[protein] + pyruvate + H(+) = N(6)-[(R)-S(8)-acetyldihydrolipoyl]-L-lysyl-[protein] + CO2</text>
        <dbReference type="Rhea" id="RHEA:19189"/>
        <dbReference type="Rhea" id="RHEA-COMP:10474"/>
        <dbReference type="Rhea" id="RHEA-COMP:10478"/>
        <dbReference type="ChEBI" id="CHEBI:15361"/>
        <dbReference type="ChEBI" id="CHEBI:15378"/>
        <dbReference type="ChEBI" id="CHEBI:16526"/>
        <dbReference type="ChEBI" id="CHEBI:83099"/>
        <dbReference type="ChEBI" id="CHEBI:83111"/>
        <dbReference type="EC" id="1.2.4.1"/>
    </reaction>
</comment>
<dbReference type="InterPro" id="IPR009014">
    <property type="entry name" value="Transketo_C/PFOR_II"/>
</dbReference>
<evidence type="ECO:0000313" key="8">
    <source>
        <dbReference type="Proteomes" id="UP000284202"/>
    </source>
</evidence>
<feature type="binding site" evidence="4">
    <location>
        <position position="267"/>
    </location>
    <ligand>
        <name>Mg(2+)</name>
        <dbReference type="ChEBI" id="CHEBI:18420"/>
    </ligand>
</feature>
<evidence type="ECO:0000256" key="4">
    <source>
        <dbReference type="PIRSR" id="PIRSR000156-1"/>
    </source>
</evidence>
<dbReference type="InterPro" id="IPR035807">
    <property type="entry name" value="PDC_E1_N"/>
</dbReference>
<keyword evidence="8" id="KW-1185">Reference proteome</keyword>
<dbReference type="InterPro" id="IPR017600">
    <property type="entry name" value="Alpha-ketoglut_DH"/>
</dbReference>
<sequence>MTQLQPRGMEIADSDPVETQEWIEAITSVAANSGSVRAQFLLRQLEDVARRSGVFLNGQPYSAYRNTIPVAQQGSYPGDLEMEERITSIIRWNALAMVVRANRAYGELGGHIASFASAAEIFETGFNHFFRARTDEFGGDLVYFQPHSAPGVYARAYLEGRLSEAQLANYRQEVKGNGLCSYPHPWLMPDFWQFPTGSMGIGPISAVYQARYMRYLEGRGLASTAGRHVWGVFGDGEMDEPESIAGLTLAARENLDNLTFIINCNLQRLDGPVRGNGQIIQELESLFIGAGWNVIKVLWGSEWDGLFARDKDLVLLRRFAETVDGQYQDLGSKDGDYNRAKFFDTDPAARDLVAHMTDAEIHALKRGGHDFRKLHAAFAAAKAHKGRPTVILAKTKKGYGMGNAGESRMTAHQSKKLDMEALVAFRDRFGLPLSEADLEGLKFYRPAEDSPEMAYLRDRRAALGGAMPLRLAGKAEKDCIPVPALDSYGKFALAAEGKEMSTTMAAVRMMGGLLKDKGFGPRIVPIVADEARTFGMDNLFRQVGIYAPKGQLYEPEDAGSMMFYKEAKDGQLLEEGITEAGAISSWAAAATSYSVHGTPVLPFYIYYSMFGFQRIGDLIWAAADQRARGFLLGATAGRTTLSGEGLQHQDGTSPLIASTIPNCRTYDPAFAGELAVIIDHGMRRMMQEQVDEFYYITVMNENYAQPSLQSGTQADIVKGLYKLDSRGDAGSGIRVRLLGSGTILQQVIAAADLLADRFGVASDIYSATSFTELARDAREVERRNRLSAAEPPETGHAARLLTGRMPVIAATDYVRALPQMIAPYLDARFVALGTDGFGRSDTRTALRAFFEVDAQSIALAAIEALVREGHAERKLLLDAIAELDADPDAPAPWTV</sequence>
<dbReference type="InterPro" id="IPR029061">
    <property type="entry name" value="THDP-binding"/>
</dbReference>
<dbReference type="GO" id="GO:0046872">
    <property type="term" value="F:metal ion binding"/>
    <property type="evidence" value="ECO:0007669"/>
    <property type="project" value="UniProtKB-KW"/>
</dbReference>
<dbReference type="NCBIfam" id="TIGR03186">
    <property type="entry name" value="AKGDH_not_PDH"/>
    <property type="match status" value="1"/>
</dbReference>
<evidence type="ECO:0000259" key="5">
    <source>
        <dbReference type="Pfam" id="PF17831"/>
    </source>
</evidence>
<dbReference type="PANTHER" id="PTHR43825">
    <property type="entry name" value="PYRUVATE DEHYDROGENASE E1 COMPONENT"/>
    <property type="match status" value="1"/>
</dbReference>
<comment type="caution">
    <text evidence="7">The sequence shown here is derived from an EMBL/GenBank/DDBJ whole genome shotgun (WGS) entry which is preliminary data.</text>
</comment>
<accession>A0A418SMB9</accession>
<dbReference type="PANTHER" id="PTHR43825:SF3">
    <property type="entry name" value="PYRUVATE DEHYDROGENASE E1 COMPONENT"/>
    <property type="match status" value="1"/>
</dbReference>
<dbReference type="Pfam" id="PF17831">
    <property type="entry name" value="PDH_E1_M"/>
    <property type="match status" value="1"/>
</dbReference>
<protein>
    <recommendedName>
        <fullName evidence="3">Pyruvate dehydrogenase E1 component</fullName>
        <ecNumber evidence="3">1.2.4.1</ecNumber>
    </recommendedName>
</protein>
<name>A0A418SMB9_9RHOB</name>
<comment type="function">
    <text evidence="3">Component of the pyruvate dehydrogenase (PDH) complex, that catalyzes the overall conversion of pyruvate to acetyl-CoA and CO(2).</text>
</comment>
<dbReference type="Gene3D" id="3.40.50.970">
    <property type="match status" value="2"/>
</dbReference>
<comment type="cofactor">
    <cofactor evidence="4">
        <name>Mg(2+)</name>
        <dbReference type="ChEBI" id="CHEBI:18420"/>
    </cofactor>
</comment>
<dbReference type="CDD" id="cd02017">
    <property type="entry name" value="TPP_E1_EcPDC_like"/>
    <property type="match status" value="1"/>
</dbReference>
<dbReference type="RefSeq" id="WP_119751977.1">
    <property type="nucleotide sequence ID" value="NZ_QZCG01000020.1"/>
</dbReference>
<dbReference type="PIRSF" id="PIRSF000156">
    <property type="entry name" value="Pyruvate_dh_E1"/>
    <property type="match status" value="1"/>
</dbReference>
<dbReference type="GO" id="GO:0004739">
    <property type="term" value="F:pyruvate dehydrogenase (acetyl-transferring) activity"/>
    <property type="evidence" value="ECO:0007669"/>
    <property type="project" value="UniProtKB-EC"/>
</dbReference>
<dbReference type="InterPro" id="IPR055152">
    <property type="entry name" value="Transketolase-like_C_2"/>
</dbReference>
<feature type="domain" description="Pyruvate dehydrogenase E1 component middle" evidence="5">
    <location>
        <begin position="494"/>
        <end position="706"/>
    </location>
</feature>
<feature type="binding site" evidence="4">
    <location>
        <position position="235"/>
    </location>
    <ligand>
        <name>Mg(2+)</name>
        <dbReference type="ChEBI" id="CHEBI:18420"/>
    </ligand>
</feature>
<dbReference type="InterPro" id="IPR051157">
    <property type="entry name" value="PDH/Transketolase"/>
</dbReference>
<dbReference type="EMBL" id="QZCG01000020">
    <property type="protein sequence ID" value="RJE82084.1"/>
    <property type="molecule type" value="Genomic_DNA"/>
</dbReference>
<feature type="domain" description="Transketolase-like C-terminal" evidence="6">
    <location>
        <begin position="719"/>
        <end position="853"/>
    </location>
</feature>
<dbReference type="InterPro" id="IPR041621">
    <property type="entry name" value="PDH_E1_M"/>
</dbReference>
<keyword evidence="4" id="KW-0460">Magnesium</keyword>
<dbReference type="Proteomes" id="UP000284202">
    <property type="component" value="Unassembled WGS sequence"/>
</dbReference>
<dbReference type="OrthoDB" id="9773339at2"/>
<reference evidence="8" key="1">
    <citation type="submission" date="2018-09" db="EMBL/GenBank/DDBJ databases">
        <title>Acidovorax cavernicola nov. sp. isolated from Gruta de las Maravillas (Aracena, Spain).</title>
        <authorList>
            <person name="Jurado V."/>
            <person name="Gutierrez-Patricio S."/>
            <person name="Gonzalez-Pimentel J.L."/>
            <person name="Miller A.Z."/>
            <person name="Laiz L."/>
            <person name="Saiz-Jimenez C."/>
        </authorList>
    </citation>
    <scope>NUCLEOTIDE SEQUENCE [LARGE SCALE GENOMIC DNA]</scope>
    <source>
        <strain evidence="8">1011MAR3C25</strain>
    </source>
</reference>
<dbReference type="SUPFAM" id="SSF52922">
    <property type="entry name" value="TK C-terminal domain-like"/>
    <property type="match status" value="1"/>
</dbReference>
<dbReference type="Pfam" id="PF22613">
    <property type="entry name" value="Transketolase_C_1"/>
    <property type="match status" value="1"/>
</dbReference>
<evidence type="ECO:0000256" key="3">
    <source>
        <dbReference type="PIRNR" id="PIRNR000156"/>
    </source>
</evidence>
<dbReference type="SUPFAM" id="SSF52518">
    <property type="entry name" value="Thiamin diphosphate-binding fold (THDP-binding)"/>
    <property type="match status" value="2"/>
</dbReference>
<keyword evidence="2 3" id="KW-0786">Thiamine pyrophosphate</keyword>
<evidence type="ECO:0000313" key="7">
    <source>
        <dbReference type="EMBL" id="RJE82084.1"/>
    </source>
</evidence>
<dbReference type="Gene3D" id="3.40.50.920">
    <property type="match status" value="1"/>
</dbReference>
<feature type="binding site" evidence="4">
    <location>
        <position position="265"/>
    </location>
    <ligand>
        <name>Mg(2+)</name>
        <dbReference type="ChEBI" id="CHEBI:18420"/>
    </ligand>
</feature>
<evidence type="ECO:0000256" key="1">
    <source>
        <dbReference type="ARBA" id="ARBA00001964"/>
    </source>
</evidence>
<dbReference type="NCBIfam" id="TIGR00759">
    <property type="entry name" value="aceE"/>
    <property type="match status" value="1"/>
</dbReference>
<evidence type="ECO:0000256" key="2">
    <source>
        <dbReference type="ARBA" id="ARBA00023052"/>
    </source>
</evidence>
<evidence type="ECO:0000259" key="6">
    <source>
        <dbReference type="Pfam" id="PF22613"/>
    </source>
</evidence>
<keyword evidence="4" id="KW-0479">Metal-binding</keyword>
<dbReference type="FunFam" id="3.40.50.970:FF:000011">
    <property type="entry name" value="Pyruvate dehydrogenase E1 component"/>
    <property type="match status" value="1"/>
</dbReference>
<proteinExistence type="predicted"/>
<comment type="cofactor">
    <cofactor evidence="1 3">
        <name>thiamine diphosphate</name>
        <dbReference type="ChEBI" id="CHEBI:58937"/>
    </cofactor>
</comment>
<dbReference type="AlphaFoldDB" id="A0A418SMB9"/>
<keyword evidence="3" id="KW-0560">Oxidoreductase</keyword>
<dbReference type="EC" id="1.2.4.1" evidence="3"/>